<dbReference type="GO" id="GO:0005886">
    <property type="term" value="C:plasma membrane"/>
    <property type="evidence" value="ECO:0007669"/>
    <property type="project" value="TreeGrafter"/>
</dbReference>
<evidence type="ECO:0000256" key="9">
    <source>
        <dbReference type="ARBA" id="ARBA00023157"/>
    </source>
</evidence>
<dbReference type="Pfam" id="PF01403">
    <property type="entry name" value="Sema"/>
    <property type="match status" value="1"/>
</dbReference>
<dbReference type="EMBL" id="CAJPEV010001778">
    <property type="protein sequence ID" value="CAG0894309.1"/>
    <property type="molecule type" value="Genomic_DNA"/>
</dbReference>
<evidence type="ECO:0000256" key="3">
    <source>
        <dbReference type="ARBA" id="ARBA00022473"/>
    </source>
</evidence>
<feature type="domain" description="Sema" evidence="14">
    <location>
        <begin position="208"/>
        <end position="334"/>
    </location>
</feature>
<dbReference type="InterPro" id="IPR027231">
    <property type="entry name" value="Semaphorin"/>
</dbReference>
<protein>
    <recommendedName>
        <fullName evidence="11">Semaphorin-1A</fullName>
    </recommendedName>
</protein>
<dbReference type="SUPFAM" id="SSF103575">
    <property type="entry name" value="Plexin repeat"/>
    <property type="match status" value="1"/>
</dbReference>
<evidence type="ECO:0000256" key="13">
    <source>
        <dbReference type="SAM" id="Phobius"/>
    </source>
</evidence>
<feature type="transmembrane region" description="Helical" evidence="13">
    <location>
        <begin position="468"/>
        <end position="488"/>
    </location>
</feature>
<keyword evidence="9" id="KW-1015">Disulfide bond</keyword>
<evidence type="ECO:0000256" key="5">
    <source>
        <dbReference type="ARBA" id="ARBA00022782"/>
    </source>
</evidence>
<comment type="subcellular location">
    <subcellularLocation>
        <location evidence="1">Membrane</location>
    </subcellularLocation>
</comment>
<dbReference type="InterPro" id="IPR015943">
    <property type="entry name" value="WD40/YVTN_repeat-like_dom_sf"/>
</dbReference>
<comment type="similarity">
    <text evidence="2">Belongs to the semaphorin family.</text>
</comment>
<dbReference type="SUPFAM" id="SSF101912">
    <property type="entry name" value="Sema domain"/>
    <property type="match status" value="1"/>
</dbReference>
<evidence type="ECO:0000313" key="16">
    <source>
        <dbReference type="Proteomes" id="UP000677054"/>
    </source>
</evidence>
<dbReference type="EMBL" id="LR901295">
    <property type="protein sequence ID" value="CAD7248287.1"/>
    <property type="molecule type" value="Genomic_DNA"/>
</dbReference>
<evidence type="ECO:0000256" key="10">
    <source>
        <dbReference type="ARBA" id="ARBA00023180"/>
    </source>
</evidence>
<organism evidence="15">
    <name type="scientific">Darwinula stevensoni</name>
    <dbReference type="NCBI Taxonomy" id="69355"/>
    <lineage>
        <taxon>Eukaryota</taxon>
        <taxon>Metazoa</taxon>
        <taxon>Ecdysozoa</taxon>
        <taxon>Arthropoda</taxon>
        <taxon>Crustacea</taxon>
        <taxon>Oligostraca</taxon>
        <taxon>Ostracoda</taxon>
        <taxon>Podocopa</taxon>
        <taxon>Podocopida</taxon>
        <taxon>Darwinulocopina</taxon>
        <taxon>Darwinuloidea</taxon>
        <taxon>Darwinulidae</taxon>
        <taxon>Darwinula</taxon>
    </lineage>
</organism>
<proteinExistence type="inferred from homology"/>
<sequence length="506" mass="56929">MRRDQVVGLTLDQQEANNITVMEWSASSKAIEQCLAMGQSEGTQILCKNYVRILAIQRKDDQQTTVLVCGTHAFQPQYRKMGVSHHNGKWKWISGPEEGKGLCPFHPGYNATGFFAQDKRLYVGTVLDFGGIDPVIYRRPHEDDEKDHPLRTEQYDLKQLNEPHFVNSMEDDDYVYFFFRERACEVFQCGKVPDPRPGSTLVNDSTLLSEYAVNFIKLYPFMYDHVQPIYQEPIFVLSQDENNARLSRIVVDENITIEDGGIRDVIFVGTDDGRVLKIVYNEDEAAEKVNAVVVEELEVFGNAKRVVNMYRYREEGEPAKIVVIGDEQIKALLVHRCDLVKSCSDCVKLQDPYCAWDTIDNHCAKVGNGSNENKPFRYVQDVRSGKNLRCPEIMSHLGNAGESKGMILNAISEDSEPARRPQRNATIVGSRLPSHSESDGLLTSQKNELFSAGPMAATEGSLDENGKILITAVVCSVVFLMAGFLAGFQFNRQCRTAPDSYPALEK</sequence>
<keyword evidence="8 13" id="KW-0472">Membrane</keyword>
<dbReference type="GO" id="GO:0007411">
    <property type="term" value="P:axon guidance"/>
    <property type="evidence" value="ECO:0007669"/>
    <property type="project" value="TreeGrafter"/>
</dbReference>
<dbReference type="PANTHER" id="PTHR11036:SF127">
    <property type="entry name" value="SEMAPHORIN-1A"/>
    <property type="match status" value="1"/>
</dbReference>
<dbReference type="Gene3D" id="3.30.1680.10">
    <property type="entry name" value="ligand-binding face of the semaphorins, domain 2"/>
    <property type="match status" value="1"/>
</dbReference>
<dbReference type="InterPro" id="IPR001627">
    <property type="entry name" value="Semap_dom"/>
</dbReference>
<dbReference type="InterPro" id="IPR002165">
    <property type="entry name" value="Plexin_repeat"/>
</dbReference>
<dbReference type="FunFam" id="3.30.1680.10:FF:000016">
    <property type="entry name" value="Putative Semaphorin-6B"/>
    <property type="match status" value="1"/>
</dbReference>
<dbReference type="Proteomes" id="UP000677054">
    <property type="component" value="Unassembled WGS sequence"/>
</dbReference>
<gene>
    <name evidence="15" type="ORF">DSTB1V02_LOCUS8106</name>
</gene>
<keyword evidence="4 13" id="KW-0812">Transmembrane</keyword>
<dbReference type="PANTHER" id="PTHR11036">
    <property type="entry name" value="SEMAPHORIN"/>
    <property type="match status" value="1"/>
</dbReference>
<evidence type="ECO:0000256" key="12">
    <source>
        <dbReference type="PROSITE-ProRule" id="PRU00352"/>
    </source>
</evidence>
<dbReference type="PROSITE" id="PS51004">
    <property type="entry name" value="SEMA"/>
    <property type="match status" value="2"/>
</dbReference>
<keyword evidence="6" id="KW-0524">Neurogenesis</keyword>
<dbReference type="Gene3D" id="2.130.10.10">
    <property type="entry name" value="YVTN repeat-like/Quinoprotein amine dehydrogenase"/>
    <property type="match status" value="2"/>
</dbReference>
<evidence type="ECO:0000256" key="11">
    <source>
        <dbReference type="ARBA" id="ARBA00074143"/>
    </source>
</evidence>
<keyword evidence="10" id="KW-0325">Glycoprotein</keyword>
<evidence type="ECO:0000256" key="6">
    <source>
        <dbReference type="ARBA" id="ARBA00022902"/>
    </source>
</evidence>
<evidence type="ECO:0000259" key="14">
    <source>
        <dbReference type="PROSITE" id="PS51004"/>
    </source>
</evidence>
<dbReference type="SMART" id="SM00630">
    <property type="entry name" value="Sema"/>
    <property type="match status" value="1"/>
</dbReference>
<accession>A0A7R8XJL0</accession>
<dbReference type="AlphaFoldDB" id="A0A7R8XJL0"/>
<dbReference type="Pfam" id="PF01437">
    <property type="entry name" value="PSI"/>
    <property type="match status" value="1"/>
</dbReference>
<dbReference type="InterPro" id="IPR036352">
    <property type="entry name" value="Semap_dom_sf"/>
</dbReference>
<keyword evidence="5" id="KW-0221">Differentiation</keyword>
<evidence type="ECO:0000256" key="2">
    <source>
        <dbReference type="ARBA" id="ARBA00009492"/>
    </source>
</evidence>
<evidence type="ECO:0000313" key="15">
    <source>
        <dbReference type="EMBL" id="CAD7248287.1"/>
    </source>
</evidence>
<evidence type="ECO:0000256" key="1">
    <source>
        <dbReference type="ARBA" id="ARBA00004370"/>
    </source>
</evidence>
<keyword evidence="7 13" id="KW-1133">Transmembrane helix</keyword>
<dbReference type="SMART" id="SM00423">
    <property type="entry name" value="PSI"/>
    <property type="match status" value="1"/>
</dbReference>
<reference evidence="15" key="1">
    <citation type="submission" date="2020-11" db="EMBL/GenBank/DDBJ databases">
        <authorList>
            <person name="Tran Van P."/>
        </authorList>
    </citation>
    <scope>NUCLEOTIDE SEQUENCE</scope>
</reference>
<dbReference type="InterPro" id="IPR016201">
    <property type="entry name" value="PSI"/>
</dbReference>
<dbReference type="OrthoDB" id="9988752at2759"/>
<dbReference type="GO" id="GO:0030335">
    <property type="term" value="P:positive regulation of cell migration"/>
    <property type="evidence" value="ECO:0007669"/>
    <property type="project" value="TreeGrafter"/>
</dbReference>
<evidence type="ECO:0000256" key="4">
    <source>
        <dbReference type="ARBA" id="ARBA00022692"/>
    </source>
</evidence>
<keyword evidence="3" id="KW-0217">Developmental protein</keyword>
<dbReference type="GO" id="GO:0030215">
    <property type="term" value="F:semaphorin receptor binding"/>
    <property type="evidence" value="ECO:0007669"/>
    <property type="project" value="InterPro"/>
</dbReference>
<evidence type="ECO:0000256" key="8">
    <source>
        <dbReference type="ARBA" id="ARBA00023136"/>
    </source>
</evidence>
<dbReference type="GO" id="GO:0071526">
    <property type="term" value="P:semaphorin-plexin signaling pathway"/>
    <property type="evidence" value="ECO:0007669"/>
    <property type="project" value="TreeGrafter"/>
</dbReference>
<comment type="caution">
    <text evidence="12">Lacks conserved residue(s) required for the propagation of feature annotation.</text>
</comment>
<keyword evidence="16" id="KW-1185">Reference proteome</keyword>
<evidence type="ECO:0000256" key="7">
    <source>
        <dbReference type="ARBA" id="ARBA00022989"/>
    </source>
</evidence>
<feature type="domain" description="Sema" evidence="14">
    <location>
        <begin position="1"/>
        <end position="204"/>
    </location>
</feature>
<dbReference type="GO" id="GO:0045499">
    <property type="term" value="F:chemorepellent activity"/>
    <property type="evidence" value="ECO:0007669"/>
    <property type="project" value="TreeGrafter"/>
</dbReference>
<name>A0A7R8XJL0_9CRUS</name>